<keyword evidence="2" id="KW-0863">Zinc-finger</keyword>
<dbReference type="AlphaFoldDB" id="A0A1S3MNB9"/>
<feature type="compositionally biased region" description="Polar residues" evidence="4">
    <location>
        <begin position="92"/>
        <end position="103"/>
    </location>
</feature>
<sequence>MWNDPITTSTDMLQVLSLCASDSVQQERPVSPGPSCVSLKSDKSMGHPIEFSKDKQRVQQETPDSSVPSGVSFKSDKSMGHPPEFSQEDVSTDQSVQSPQSHQMDLSSILKLVEANIITFMKSELKRFERLLSPGSESQGEDEEVVDGEDEEKQRSAREAALKITLHVLMNMDQKELADTLEKTSAVSSNPSHLRELDLSYNNPGDSGKLLSSLLEDPHYKLQTLSVDHDSECWLKSALRKYACELTPDLNTIHPQLYLTQGNRKLVHDSKGHQNNYPEHPERFDQWTQMLCREPLSGRCYWEAEWEGYGAYVGLTYRRLVRKGGNNDCAIGYNDMSWSLYCNDKSYDAFHNIKSTPILLPSSSSRRVGVYLDWQGATLSFYSVSSDTLTHLHTFHATFTEPLYVVLWPWLDSAITLCRVRQF</sequence>
<feature type="compositionally biased region" description="Basic and acidic residues" evidence="4">
    <location>
        <begin position="40"/>
        <end position="58"/>
    </location>
</feature>
<dbReference type="InterPro" id="IPR051051">
    <property type="entry name" value="E3_ubiq-ligase_TRIM/RNF"/>
</dbReference>
<reference evidence="7" key="1">
    <citation type="submission" date="2025-08" db="UniProtKB">
        <authorList>
            <consortium name="RefSeq"/>
        </authorList>
    </citation>
    <scope>IDENTIFICATION</scope>
</reference>
<keyword evidence="3" id="KW-0862">Zinc</keyword>
<evidence type="ECO:0000256" key="1">
    <source>
        <dbReference type="ARBA" id="ARBA00022723"/>
    </source>
</evidence>
<dbReference type="InterPro" id="IPR032675">
    <property type="entry name" value="LRR_dom_sf"/>
</dbReference>
<dbReference type="Pfam" id="PF00622">
    <property type="entry name" value="SPRY"/>
    <property type="match status" value="1"/>
</dbReference>
<dbReference type="PROSITE" id="PS50188">
    <property type="entry name" value="B302_SPRY"/>
    <property type="match status" value="1"/>
</dbReference>
<dbReference type="Proteomes" id="UP001652741">
    <property type="component" value="Chromosome ssa02"/>
</dbReference>
<feature type="domain" description="B30.2/SPRY" evidence="5">
    <location>
        <begin position="226"/>
        <end position="423"/>
    </location>
</feature>
<proteinExistence type="predicted"/>
<dbReference type="InterPro" id="IPR013320">
    <property type="entry name" value="ConA-like_dom_sf"/>
</dbReference>
<dbReference type="InterPro" id="IPR006574">
    <property type="entry name" value="PRY"/>
</dbReference>
<dbReference type="RefSeq" id="XP_014004311.2">
    <property type="nucleotide sequence ID" value="XM_014148836.2"/>
</dbReference>
<dbReference type="SUPFAM" id="SSF49899">
    <property type="entry name" value="Concanavalin A-like lectins/glucanases"/>
    <property type="match status" value="1"/>
</dbReference>
<dbReference type="GO" id="GO:0005737">
    <property type="term" value="C:cytoplasm"/>
    <property type="evidence" value="ECO:0007669"/>
    <property type="project" value="UniProtKB-ARBA"/>
</dbReference>
<accession>A0A1S3MNB9</accession>
<dbReference type="InterPro" id="IPR003877">
    <property type="entry name" value="SPRY_dom"/>
</dbReference>
<dbReference type="GeneID" id="106573619"/>
<feature type="region of interest" description="Disordered" evidence="4">
    <location>
        <begin position="132"/>
        <end position="156"/>
    </location>
</feature>
<feature type="compositionally biased region" description="Polar residues" evidence="4">
    <location>
        <begin position="59"/>
        <end position="69"/>
    </location>
</feature>
<dbReference type="InterPro" id="IPR001870">
    <property type="entry name" value="B30.2/SPRY"/>
</dbReference>
<evidence type="ECO:0000313" key="6">
    <source>
        <dbReference type="Proteomes" id="UP001652741"/>
    </source>
</evidence>
<dbReference type="Gene3D" id="3.80.10.10">
    <property type="entry name" value="Ribonuclease Inhibitor"/>
    <property type="match status" value="1"/>
</dbReference>
<organism evidence="6 7">
    <name type="scientific">Salmo salar</name>
    <name type="common">Atlantic salmon</name>
    <dbReference type="NCBI Taxonomy" id="8030"/>
    <lineage>
        <taxon>Eukaryota</taxon>
        <taxon>Metazoa</taxon>
        <taxon>Chordata</taxon>
        <taxon>Craniata</taxon>
        <taxon>Vertebrata</taxon>
        <taxon>Euteleostomi</taxon>
        <taxon>Actinopterygii</taxon>
        <taxon>Neopterygii</taxon>
        <taxon>Teleostei</taxon>
        <taxon>Protacanthopterygii</taxon>
        <taxon>Salmoniformes</taxon>
        <taxon>Salmonidae</taxon>
        <taxon>Salmoninae</taxon>
        <taxon>Salmo</taxon>
    </lineage>
</organism>
<evidence type="ECO:0000256" key="4">
    <source>
        <dbReference type="SAM" id="MobiDB-lite"/>
    </source>
</evidence>
<dbReference type="Pfam" id="PF13765">
    <property type="entry name" value="PRY"/>
    <property type="match status" value="1"/>
</dbReference>
<keyword evidence="1" id="KW-0479">Metal-binding</keyword>
<feature type="region of interest" description="Disordered" evidence="4">
    <location>
        <begin position="22"/>
        <end position="103"/>
    </location>
</feature>
<evidence type="ECO:0000259" key="5">
    <source>
        <dbReference type="PROSITE" id="PS50188"/>
    </source>
</evidence>
<evidence type="ECO:0000256" key="2">
    <source>
        <dbReference type="ARBA" id="ARBA00022771"/>
    </source>
</evidence>
<feature type="compositionally biased region" description="Acidic residues" evidence="4">
    <location>
        <begin position="139"/>
        <end position="151"/>
    </location>
</feature>
<dbReference type="InterPro" id="IPR003879">
    <property type="entry name" value="Butyrophylin_SPRY"/>
</dbReference>
<dbReference type="KEGG" id="sasa:106573619"/>
<gene>
    <name evidence="7" type="primary">LOC106573619</name>
</gene>
<dbReference type="PANTHER" id="PTHR25465:SF14">
    <property type="entry name" value="E3 UBIQUITIN-PROTEIN LIGASE TRIM65"/>
    <property type="match status" value="1"/>
</dbReference>
<name>A0A1S3MNB9_SALSA</name>
<dbReference type="PANTHER" id="PTHR25465">
    <property type="entry name" value="B-BOX DOMAIN CONTAINING"/>
    <property type="match status" value="1"/>
</dbReference>
<keyword evidence="6" id="KW-1185">Reference proteome</keyword>
<dbReference type="SMART" id="SM00589">
    <property type="entry name" value="PRY"/>
    <property type="match status" value="1"/>
</dbReference>
<protein>
    <submittedName>
        <fullName evidence="7">Tripartite motif-containing protein 16 isoform X1</fullName>
    </submittedName>
</protein>
<dbReference type="CDD" id="cd16040">
    <property type="entry name" value="SPRY_PRY_SNTX"/>
    <property type="match status" value="1"/>
</dbReference>
<dbReference type="Gene3D" id="2.60.120.920">
    <property type="match status" value="1"/>
</dbReference>
<dbReference type="SMART" id="SM00449">
    <property type="entry name" value="SPRY"/>
    <property type="match status" value="1"/>
</dbReference>
<dbReference type="PRINTS" id="PR01407">
    <property type="entry name" value="BUTYPHLNCDUF"/>
</dbReference>
<dbReference type="InterPro" id="IPR043136">
    <property type="entry name" value="B30.2/SPRY_sf"/>
</dbReference>
<evidence type="ECO:0000313" key="7">
    <source>
        <dbReference type="RefSeq" id="XP_014004311.2"/>
    </source>
</evidence>
<dbReference type="SUPFAM" id="SSF52047">
    <property type="entry name" value="RNI-like"/>
    <property type="match status" value="1"/>
</dbReference>
<evidence type="ECO:0000256" key="3">
    <source>
        <dbReference type="ARBA" id="ARBA00022833"/>
    </source>
</evidence>
<dbReference type="GO" id="GO:0008270">
    <property type="term" value="F:zinc ion binding"/>
    <property type="evidence" value="ECO:0007669"/>
    <property type="project" value="UniProtKB-KW"/>
</dbReference>